<reference evidence="2" key="1">
    <citation type="journal article" date="2020" name="Stud. Mycol.">
        <title>101 Dothideomycetes genomes: a test case for predicting lifestyles and emergence of pathogens.</title>
        <authorList>
            <person name="Haridas S."/>
            <person name="Albert R."/>
            <person name="Binder M."/>
            <person name="Bloem J."/>
            <person name="Labutti K."/>
            <person name="Salamov A."/>
            <person name="Andreopoulos B."/>
            <person name="Baker S."/>
            <person name="Barry K."/>
            <person name="Bills G."/>
            <person name="Bluhm B."/>
            <person name="Cannon C."/>
            <person name="Castanera R."/>
            <person name="Culley D."/>
            <person name="Daum C."/>
            <person name="Ezra D."/>
            <person name="Gonzalez J."/>
            <person name="Henrissat B."/>
            <person name="Kuo A."/>
            <person name="Liang C."/>
            <person name="Lipzen A."/>
            <person name="Lutzoni F."/>
            <person name="Magnuson J."/>
            <person name="Mondo S."/>
            <person name="Nolan M."/>
            <person name="Ohm R."/>
            <person name="Pangilinan J."/>
            <person name="Park H.-J."/>
            <person name="Ramirez L."/>
            <person name="Alfaro M."/>
            <person name="Sun H."/>
            <person name="Tritt A."/>
            <person name="Yoshinaga Y."/>
            <person name="Zwiers L.-H."/>
            <person name="Turgeon B."/>
            <person name="Goodwin S."/>
            <person name="Spatafora J."/>
            <person name="Crous P."/>
            <person name="Grigoriev I."/>
        </authorList>
    </citation>
    <scope>NUCLEOTIDE SEQUENCE</scope>
    <source>
        <strain evidence="2">CBS 627.86</strain>
    </source>
</reference>
<evidence type="ECO:0000313" key="2">
    <source>
        <dbReference type="EMBL" id="KAF2113628.1"/>
    </source>
</evidence>
<protein>
    <submittedName>
        <fullName evidence="2">Uncharacterized protein</fullName>
    </submittedName>
</protein>
<proteinExistence type="predicted"/>
<dbReference type="Proteomes" id="UP000799770">
    <property type="component" value="Unassembled WGS sequence"/>
</dbReference>
<feature type="compositionally biased region" description="Basic residues" evidence="1">
    <location>
        <begin position="129"/>
        <end position="139"/>
    </location>
</feature>
<dbReference type="AlphaFoldDB" id="A0A6A5Z5D5"/>
<keyword evidence="3" id="KW-1185">Reference proteome</keyword>
<dbReference type="InterPro" id="IPR017956">
    <property type="entry name" value="AT_hook_DNA-bd_motif"/>
</dbReference>
<feature type="region of interest" description="Disordered" evidence="1">
    <location>
        <begin position="1"/>
        <end position="228"/>
    </location>
</feature>
<feature type="compositionally biased region" description="Basic residues" evidence="1">
    <location>
        <begin position="177"/>
        <end position="186"/>
    </location>
</feature>
<dbReference type="EMBL" id="ML977327">
    <property type="protein sequence ID" value="KAF2113628.1"/>
    <property type="molecule type" value="Genomic_DNA"/>
</dbReference>
<evidence type="ECO:0000256" key="1">
    <source>
        <dbReference type="SAM" id="MobiDB-lite"/>
    </source>
</evidence>
<dbReference type="PRINTS" id="PR00929">
    <property type="entry name" value="ATHOOK"/>
</dbReference>
<evidence type="ECO:0000313" key="3">
    <source>
        <dbReference type="Proteomes" id="UP000799770"/>
    </source>
</evidence>
<feature type="compositionally biased region" description="Low complexity" evidence="1">
    <location>
        <begin position="17"/>
        <end position="31"/>
    </location>
</feature>
<feature type="compositionally biased region" description="Low complexity" evidence="1">
    <location>
        <begin position="161"/>
        <end position="174"/>
    </location>
</feature>
<gene>
    <name evidence="2" type="ORF">BDV96DRAFT_578139</name>
</gene>
<dbReference type="SMART" id="SM00384">
    <property type="entry name" value="AT_hook"/>
    <property type="match status" value="4"/>
</dbReference>
<name>A0A6A5Z5D5_9PLEO</name>
<dbReference type="GO" id="GO:0003677">
    <property type="term" value="F:DNA binding"/>
    <property type="evidence" value="ECO:0007669"/>
    <property type="project" value="InterPro"/>
</dbReference>
<accession>A0A6A5Z5D5</accession>
<organism evidence="2 3">
    <name type="scientific">Lophiotrema nucula</name>
    <dbReference type="NCBI Taxonomy" id="690887"/>
    <lineage>
        <taxon>Eukaryota</taxon>
        <taxon>Fungi</taxon>
        <taxon>Dikarya</taxon>
        <taxon>Ascomycota</taxon>
        <taxon>Pezizomycotina</taxon>
        <taxon>Dothideomycetes</taxon>
        <taxon>Pleosporomycetidae</taxon>
        <taxon>Pleosporales</taxon>
        <taxon>Lophiotremataceae</taxon>
        <taxon>Lophiotrema</taxon>
    </lineage>
</organism>
<sequence length="399" mass="42220">MAPKAAANTPKKRGRPAKNAVASPAPAPVAEPNKRGRAATAKVEVPTPEPMVELPKKRGRAPKAAKVDAPAQTDEPATKRRGRPPKDAAPVVDDDPITPQKSGRGRPARGSKAAAKAPVASGVIGSPRVSKRTSPRRRPATAAPPPPPRINARMRSKLRTRAPPTKAAAPVVLASPVRKKKGKIGRPRKDAATAPATKTGAVKSGRVEKPAAQPAARRHRAAKGMTTLEVPKKLLPQIKRYIQDLEEAQAQAEEGARQQALENEIVRDADNNDDEEVIEDEEEIIVEEVDEEMGDDALEGAQEEELQDAALNGETTAVVEITEDEARGMGVSAAPTELPTELEREAQRELQGAIDEFATGSSGVLGALGSARTSPDVEFNFDAFQETATEAHVSIAAGM</sequence>